<evidence type="ECO:0000313" key="1">
    <source>
        <dbReference type="EMBL" id="TKI88710.1"/>
    </source>
</evidence>
<comment type="caution">
    <text evidence="1">The sequence shown here is derived from an EMBL/GenBank/DDBJ whole genome shotgun (WGS) entry which is preliminary data.</text>
</comment>
<dbReference type="AlphaFoldDB" id="A0A4U3AMI7"/>
<dbReference type="InterPro" id="IPR051172">
    <property type="entry name" value="Chlamydia_OmcB"/>
</dbReference>
<name>A0A4U3AMI7_9BACI</name>
<sequence>GTSFEPNSFTLNGTIIENANIITGVPIGDIAPKESVIVAFHINANEIPPINPITNQASVSFQHIVNPANPPVSKNITSNNVTTKIESAILNTTKIGDKAFATIGDTITYTTTITNTGN</sequence>
<dbReference type="Proteomes" id="UP000305222">
    <property type="component" value="Unassembled WGS sequence"/>
</dbReference>
<dbReference type="EMBL" id="SZON01002084">
    <property type="protein sequence ID" value="TKI88710.1"/>
    <property type="molecule type" value="Genomic_DNA"/>
</dbReference>
<evidence type="ECO:0008006" key="3">
    <source>
        <dbReference type="Google" id="ProtNLM"/>
    </source>
</evidence>
<dbReference type="PANTHER" id="PTHR34819">
    <property type="entry name" value="LARGE CYSTEINE-RICH PERIPLASMIC PROTEIN OMCB"/>
    <property type="match status" value="1"/>
</dbReference>
<organism evidence="1 2">
    <name type="scientific">Bacillus wiedmannii</name>
    <dbReference type="NCBI Taxonomy" id="1890302"/>
    <lineage>
        <taxon>Bacteria</taxon>
        <taxon>Bacillati</taxon>
        <taxon>Bacillota</taxon>
        <taxon>Bacilli</taxon>
        <taxon>Bacillales</taxon>
        <taxon>Bacillaceae</taxon>
        <taxon>Bacillus</taxon>
        <taxon>Bacillus cereus group</taxon>
    </lineage>
</organism>
<dbReference type="NCBIfam" id="TIGR01451">
    <property type="entry name" value="B_ant_repeat"/>
    <property type="match status" value="1"/>
</dbReference>
<dbReference type="PANTHER" id="PTHR34819:SF3">
    <property type="entry name" value="CELL SURFACE PROTEIN"/>
    <property type="match status" value="1"/>
</dbReference>
<dbReference type="InterPro" id="IPR047589">
    <property type="entry name" value="DUF11_rpt"/>
</dbReference>
<proteinExistence type="predicted"/>
<feature type="non-terminal residue" evidence="1">
    <location>
        <position position="1"/>
    </location>
</feature>
<protein>
    <recommendedName>
        <fullName evidence="3">DUF11 domain-containing protein</fullName>
    </recommendedName>
</protein>
<gene>
    <name evidence="1" type="ORF">FC699_27495</name>
</gene>
<feature type="non-terminal residue" evidence="1">
    <location>
        <position position="118"/>
    </location>
</feature>
<accession>A0A4U3AMI7</accession>
<reference evidence="1 2" key="1">
    <citation type="journal article" date="2019" name="Environ. Microbiol.">
        <title>An active ?-lactamase is a part of an orchestrated cell wall stress resistance network of Bacillus subtilis and related rhizosphere species.</title>
        <authorList>
            <person name="Bucher T."/>
            <person name="Keren-Paz A."/>
            <person name="Hausser J."/>
            <person name="Olender T."/>
            <person name="Cytryn E."/>
            <person name="Kolodkin-Gal I."/>
        </authorList>
    </citation>
    <scope>NUCLEOTIDE SEQUENCE [LARGE SCALE GENOMIC DNA]</scope>
    <source>
        <strain evidence="1 2">I5</strain>
    </source>
</reference>
<evidence type="ECO:0000313" key="2">
    <source>
        <dbReference type="Proteomes" id="UP000305222"/>
    </source>
</evidence>